<evidence type="ECO:0000259" key="7">
    <source>
        <dbReference type="Pfam" id="PF03458"/>
    </source>
</evidence>
<sequence>SLDWFGTVVFAVSGSVTATTAGCDLLGCTLVGTITAVGGGTLHDALVLGKQPFWVDECEYLVLSAAAAAVAFYAWGELEPGQDILAPGVTLKAADGGEGTLMDWGDAIGVGAFAVIGAMNGIRAQCPIFVSAMCGMMTATFGGLTRDTLLHRPVRILHRPVRILHRPVRILHPYADTYAPIAFTGAAAYLAMRAVAPARQGLRIASCVGLAAGLRQQAWTHGWRLPH</sequence>
<keyword evidence="2" id="KW-1003">Cell membrane</keyword>
<protein>
    <recommendedName>
        <fullName evidence="7">Glycine transporter domain-containing protein</fullName>
    </recommendedName>
</protein>
<evidence type="ECO:0000256" key="3">
    <source>
        <dbReference type="ARBA" id="ARBA00022692"/>
    </source>
</evidence>
<reference evidence="8" key="1">
    <citation type="submission" date="2019-06" db="EMBL/GenBank/DDBJ databases">
        <title>Genomics analysis of Aphanomyces spp. identifies a new class of oomycete effector associated with host adaptation.</title>
        <authorList>
            <person name="Gaulin E."/>
        </authorList>
    </citation>
    <scope>NUCLEOTIDE SEQUENCE</scope>
    <source>
        <strain evidence="8">CBS 578.67</strain>
    </source>
</reference>
<dbReference type="InterPro" id="IPR005115">
    <property type="entry name" value="Gly_transporter"/>
</dbReference>
<feature type="domain" description="Glycine transporter" evidence="7">
    <location>
        <begin position="2"/>
        <end position="74"/>
    </location>
</feature>
<dbReference type="AlphaFoldDB" id="A0A6A4Y8W7"/>
<keyword evidence="4" id="KW-1133">Transmembrane helix</keyword>
<feature type="non-terminal residue" evidence="8">
    <location>
        <position position="1"/>
    </location>
</feature>
<keyword evidence="6" id="KW-0732">Signal</keyword>
<dbReference type="EMBL" id="VJMH01005762">
    <property type="protein sequence ID" value="KAF0693148.1"/>
    <property type="molecule type" value="Genomic_DNA"/>
</dbReference>
<feature type="signal peptide" evidence="6">
    <location>
        <begin position="1"/>
        <end position="18"/>
    </location>
</feature>
<evidence type="ECO:0000256" key="6">
    <source>
        <dbReference type="SAM" id="SignalP"/>
    </source>
</evidence>
<evidence type="ECO:0000256" key="1">
    <source>
        <dbReference type="ARBA" id="ARBA00004651"/>
    </source>
</evidence>
<keyword evidence="5" id="KW-0472">Membrane</keyword>
<dbReference type="PANTHER" id="PTHR30506:SF3">
    <property type="entry name" value="UPF0126 INNER MEMBRANE PROTEIN YADS-RELATED"/>
    <property type="match status" value="1"/>
</dbReference>
<name>A0A6A4Y8W7_9STRA</name>
<comment type="subcellular location">
    <subcellularLocation>
        <location evidence="1">Cell membrane</location>
        <topology evidence="1">Multi-pass membrane protein</topology>
    </subcellularLocation>
</comment>
<evidence type="ECO:0000256" key="4">
    <source>
        <dbReference type="ARBA" id="ARBA00022989"/>
    </source>
</evidence>
<evidence type="ECO:0000256" key="2">
    <source>
        <dbReference type="ARBA" id="ARBA00022475"/>
    </source>
</evidence>
<dbReference type="GO" id="GO:0005886">
    <property type="term" value="C:plasma membrane"/>
    <property type="evidence" value="ECO:0007669"/>
    <property type="project" value="UniProtKB-SubCell"/>
</dbReference>
<organism evidence="8">
    <name type="scientific">Aphanomyces stellatus</name>
    <dbReference type="NCBI Taxonomy" id="120398"/>
    <lineage>
        <taxon>Eukaryota</taxon>
        <taxon>Sar</taxon>
        <taxon>Stramenopiles</taxon>
        <taxon>Oomycota</taxon>
        <taxon>Saprolegniomycetes</taxon>
        <taxon>Saprolegniales</taxon>
        <taxon>Verrucalvaceae</taxon>
        <taxon>Aphanomyces</taxon>
    </lineage>
</organism>
<dbReference type="Pfam" id="PF03458">
    <property type="entry name" value="Gly_transporter"/>
    <property type="match status" value="2"/>
</dbReference>
<dbReference type="PANTHER" id="PTHR30506">
    <property type="entry name" value="INNER MEMBRANE PROTEIN"/>
    <property type="match status" value="1"/>
</dbReference>
<accession>A0A6A4Y8W7</accession>
<gene>
    <name evidence="8" type="ORF">As57867_015789</name>
</gene>
<feature type="domain" description="Glycine transporter" evidence="7">
    <location>
        <begin position="104"/>
        <end position="159"/>
    </location>
</feature>
<evidence type="ECO:0000313" key="8">
    <source>
        <dbReference type="EMBL" id="KAF0693148.1"/>
    </source>
</evidence>
<keyword evidence="3" id="KW-0812">Transmembrane</keyword>
<proteinExistence type="predicted"/>
<evidence type="ECO:0000256" key="5">
    <source>
        <dbReference type="ARBA" id="ARBA00023136"/>
    </source>
</evidence>
<dbReference type="OrthoDB" id="76332at2759"/>
<comment type="caution">
    <text evidence="8">The sequence shown here is derived from an EMBL/GenBank/DDBJ whole genome shotgun (WGS) entry which is preliminary data.</text>
</comment>
<feature type="chain" id="PRO_5025361468" description="Glycine transporter domain-containing protein" evidence="6">
    <location>
        <begin position="19"/>
        <end position="227"/>
    </location>
</feature>